<keyword evidence="2" id="KW-0547">Nucleotide-binding</keyword>
<evidence type="ECO:0000259" key="7">
    <source>
        <dbReference type="PROSITE" id="PS00300"/>
    </source>
</evidence>
<dbReference type="Pfam" id="PF00448">
    <property type="entry name" value="SRP54"/>
    <property type="match status" value="2"/>
</dbReference>
<dbReference type="CDD" id="cd14826">
    <property type="entry name" value="SR_alpha_SRX"/>
    <property type="match status" value="1"/>
</dbReference>
<feature type="compositionally biased region" description="Low complexity" evidence="6">
    <location>
        <begin position="143"/>
        <end position="152"/>
    </location>
</feature>
<feature type="domain" description="SRP54-type proteins GTP-binding" evidence="7">
    <location>
        <begin position="524"/>
        <end position="537"/>
    </location>
</feature>
<keyword evidence="4" id="KW-0472">Membrane</keyword>
<dbReference type="InterPro" id="IPR011012">
    <property type="entry name" value="Longin-like_dom_sf"/>
</dbReference>
<sequence>LGSALKGSPIDALIRSCLLEERSADAAFHYDAPGASGGAAYTLKWAFDNDLGLVFVAVYQRIFHLLYVDDLLAAVRREFSRIHDPSRTSYDDFNETFRQLQKEAEARAEEMRKSKQAARIPTAPKKQTPGDGAARGSGKQRNSGSSSKTSGSGKDESDGCSGKGRWLVNGSSNGQGNESKDNSRAPSGFLKGKDNGAPEVGAFDVNKLHKLRSKGGKKTDTGGVGSKATKAEPKKNVKKNRVWDDSPSESRLDFTNPVDERGEEPPEVVEADQGESMMDKEEIVSSESENEEDEEAEEIAEKLCESVATSLEGKKLGSFTRVSSTVQEQGRPYVVVFVGVNGVGKSTNLAKIPIFEKGYEKDPAIVAKEAIQEAKSNNSDVVLVDTAGRDVFSITSFLAVAYQDNEPLMRALSKLINLNNPDLVLFVGEALVGNDAVDQLTKFNQVACVWHTSMQKLADLSTISNARLIDGILLTKFDTIDDKVVNCFSCRSCFLVITSFFHQFPKFSCQVGAALSMVYVSGAPVMFVGCGQSYTDLKKLNVKSIVKTLLK</sequence>
<dbReference type="InterPro" id="IPR000897">
    <property type="entry name" value="SRP54_GTPase_dom"/>
</dbReference>
<dbReference type="PANTHER" id="PTHR43134:SF1">
    <property type="entry name" value="SIGNAL RECOGNITION PARTICLE RECEPTOR SUBUNIT ALPHA"/>
    <property type="match status" value="1"/>
</dbReference>
<dbReference type="AlphaFoldDB" id="A0A427AJG6"/>
<protein>
    <recommendedName>
        <fullName evidence="7">SRP54-type proteins GTP-binding domain-containing protein</fullName>
    </recommendedName>
</protein>
<evidence type="ECO:0000313" key="8">
    <source>
        <dbReference type="EMBL" id="RRT76364.1"/>
    </source>
</evidence>
<dbReference type="GO" id="GO:0006614">
    <property type="term" value="P:SRP-dependent cotranslational protein targeting to membrane"/>
    <property type="evidence" value="ECO:0007669"/>
    <property type="project" value="InterPro"/>
</dbReference>
<comment type="subcellular location">
    <subcellularLocation>
        <location evidence="5">Endomembrane system</location>
        <topology evidence="5">Peripheral membrane protein</topology>
        <orientation evidence="5">Cytoplasmic side</orientation>
    </subcellularLocation>
</comment>
<evidence type="ECO:0000256" key="1">
    <source>
        <dbReference type="ARBA" id="ARBA00008531"/>
    </source>
</evidence>
<dbReference type="GO" id="GO:0005047">
    <property type="term" value="F:signal recognition particle binding"/>
    <property type="evidence" value="ECO:0007669"/>
    <property type="project" value="InterPro"/>
</dbReference>
<dbReference type="GO" id="GO:0003924">
    <property type="term" value="F:GTPase activity"/>
    <property type="evidence" value="ECO:0007669"/>
    <property type="project" value="InterPro"/>
</dbReference>
<dbReference type="Gene3D" id="3.30.450.60">
    <property type="match status" value="1"/>
</dbReference>
<name>A0A427AJG6_ENSVE</name>
<evidence type="ECO:0000256" key="6">
    <source>
        <dbReference type="SAM" id="MobiDB-lite"/>
    </source>
</evidence>
<dbReference type="Gene3D" id="3.40.50.300">
    <property type="entry name" value="P-loop containing nucleotide triphosphate hydrolases"/>
    <property type="match status" value="2"/>
</dbReference>
<comment type="caution">
    <text evidence="8">The sequence shown here is derived from an EMBL/GenBank/DDBJ whole genome shotgun (WGS) entry which is preliminary data.</text>
</comment>
<dbReference type="InterPro" id="IPR007222">
    <property type="entry name" value="Sig_recog_particle_rcpt_asu_N"/>
</dbReference>
<dbReference type="FunFam" id="3.30.450.60:FF:000016">
    <property type="entry name" value="Signal recognition particle receptor subunit alpha"/>
    <property type="match status" value="1"/>
</dbReference>
<dbReference type="GO" id="GO:0006886">
    <property type="term" value="P:intracellular protein transport"/>
    <property type="evidence" value="ECO:0007669"/>
    <property type="project" value="InterPro"/>
</dbReference>
<evidence type="ECO:0000256" key="2">
    <source>
        <dbReference type="ARBA" id="ARBA00022741"/>
    </source>
</evidence>
<proteinExistence type="inferred from homology"/>
<dbReference type="PROSITE" id="PS00300">
    <property type="entry name" value="SRP54"/>
    <property type="match status" value="1"/>
</dbReference>
<dbReference type="InterPro" id="IPR027417">
    <property type="entry name" value="P-loop_NTPase"/>
</dbReference>
<dbReference type="GO" id="GO:0005785">
    <property type="term" value="C:signal recognition particle receptor complex"/>
    <property type="evidence" value="ECO:0007669"/>
    <property type="project" value="InterPro"/>
</dbReference>
<evidence type="ECO:0000313" key="9">
    <source>
        <dbReference type="Proteomes" id="UP000287651"/>
    </source>
</evidence>
<dbReference type="GO" id="GO:0005525">
    <property type="term" value="F:GTP binding"/>
    <property type="evidence" value="ECO:0007669"/>
    <property type="project" value="UniProtKB-KW"/>
</dbReference>
<dbReference type="SUPFAM" id="SSF64356">
    <property type="entry name" value="SNARE-like"/>
    <property type="match status" value="1"/>
</dbReference>
<dbReference type="Proteomes" id="UP000287651">
    <property type="component" value="Unassembled WGS sequence"/>
</dbReference>
<evidence type="ECO:0000256" key="3">
    <source>
        <dbReference type="ARBA" id="ARBA00023134"/>
    </source>
</evidence>
<dbReference type="PANTHER" id="PTHR43134">
    <property type="entry name" value="SIGNAL RECOGNITION PARTICLE RECEPTOR SUBUNIT ALPHA"/>
    <property type="match status" value="1"/>
</dbReference>
<feature type="compositionally biased region" description="Basic and acidic residues" evidence="6">
    <location>
        <begin position="103"/>
        <end position="113"/>
    </location>
</feature>
<dbReference type="SMART" id="SM00962">
    <property type="entry name" value="SRP54"/>
    <property type="match status" value="1"/>
</dbReference>
<gene>
    <name evidence="8" type="ORF">B296_00006412</name>
</gene>
<evidence type="ECO:0000256" key="5">
    <source>
        <dbReference type="ARBA" id="ARBA00029433"/>
    </source>
</evidence>
<dbReference type="Pfam" id="PF04086">
    <property type="entry name" value="SRP-alpha_N"/>
    <property type="match status" value="1"/>
</dbReference>
<dbReference type="EMBL" id="AMZH03002213">
    <property type="protein sequence ID" value="RRT76364.1"/>
    <property type="molecule type" value="Genomic_DNA"/>
</dbReference>
<feature type="non-terminal residue" evidence="8">
    <location>
        <position position="1"/>
    </location>
</feature>
<feature type="region of interest" description="Disordered" evidence="6">
    <location>
        <begin position="103"/>
        <end position="279"/>
    </location>
</feature>
<feature type="compositionally biased region" description="Basic and acidic residues" evidence="6">
    <location>
        <begin position="229"/>
        <end position="264"/>
    </location>
</feature>
<dbReference type="SUPFAM" id="SSF52540">
    <property type="entry name" value="P-loop containing nucleoside triphosphate hydrolases"/>
    <property type="match status" value="1"/>
</dbReference>
<evidence type="ECO:0000256" key="4">
    <source>
        <dbReference type="ARBA" id="ARBA00023136"/>
    </source>
</evidence>
<accession>A0A427AJG6</accession>
<reference evidence="8 9" key="1">
    <citation type="journal article" date="2014" name="Agronomy (Basel)">
        <title>A Draft Genome Sequence for Ensete ventricosum, the Drought-Tolerant Tree Against Hunger.</title>
        <authorList>
            <person name="Harrison J."/>
            <person name="Moore K.A."/>
            <person name="Paszkiewicz K."/>
            <person name="Jones T."/>
            <person name="Grant M."/>
            <person name="Ambacheew D."/>
            <person name="Muzemil S."/>
            <person name="Studholme D.J."/>
        </authorList>
    </citation>
    <scope>NUCLEOTIDE SEQUENCE [LARGE SCALE GENOMIC DNA]</scope>
</reference>
<comment type="similarity">
    <text evidence="1">Belongs to the GTP-binding SRP family.</text>
</comment>
<organism evidence="8 9">
    <name type="scientific">Ensete ventricosum</name>
    <name type="common">Abyssinian banana</name>
    <name type="synonym">Musa ensete</name>
    <dbReference type="NCBI Taxonomy" id="4639"/>
    <lineage>
        <taxon>Eukaryota</taxon>
        <taxon>Viridiplantae</taxon>
        <taxon>Streptophyta</taxon>
        <taxon>Embryophyta</taxon>
        <taxon>Tracheophyta</taxon>
        <taxon>Spermatophyta</taxon>
        <taxon>Magnoliopsida</taxon>
        <taxon>Liliopsida</taxon>
        <taxon>Zingiberales</taxon>
        <taxon>Musaceae</taxon>
        <taxon>Ensete</taxon>
    </lineage>
</organism>
<keyword evidence="3" id="KW-0342">GTP-binding</keyword>